<proteinExistence type="predicted"/>
<comment type="caution">
    <text evidence="2">The sequence shown here is derived from an EMBL/GenBank/DDBJ whole genome shotgun (WGS) entry which is preliminary data.</text>
</comment>
<dbReference type="EMBL" id="BAAAQM010000080">
    <property type="protein sequence ID" value="GAA2003889.1"/>
    <property type="molecule type" value="Genomic_DNA"/>
</dbReference>
<sequence length="74" mass="7970">MTAPQAILTAAVSRCTPAPFGVVLPSRRPKPSFFCLESAMTRTRRPRPTSAASASEAAKAAREALQEALDRRSR</sequence>
<feature type="compositionally biased region" description="Basic and acidic residues" evidence="1">
    <location>
        <begin position="59"/>
        <end position="74"/>
    </location>
</feature>
<reference evidence="2 3" key="1">
    <citation type="journal article" date="2019" name="Int. J. Syst. Evol. Microbiol.">
        <title>The Global Catalogue of Microorganisms (GCM) 10K type strain sequencing project: providing services to taxonomists for standard genome sequencing and annotation.</title>
        <authorList>
            <consortium name="The Broad Institute Genomics Platform"/>
            <consortium name="The Broad Institute Genome Sequencing Center for Infectious Disease"/>
            <person name="Wu L."/>
            <person name="Ma J."/>
        </authorList>
    </citation>
    <scope>NUCLEOTIDE SEQUENCE [LARGE SCALE GENOMIC DNA]</scope>
    <source>
        <strain evidence="2 3">JCM 16013</strain>
    </source>
</reference>
<protein>
    <submittedName>
        <fullName evidence="2">Uncharacterized protein</fullName>
    </submittedName>
</protein>
<feature type="compositionally biased region" description="Low complexity" evidence="1">
    <location>
        <begin position="48"/>
        <end position="58"/>
    </location>
</feature>
<dbReference type="Proteomes" id="UP001499854">
    <property type="component" value="Unassembled WGS sequence"/>
</dbReference>
<organism evidence="2 3">
    <name type="scientific">Catenulispora subtropica</name>
    <dbReference type="NCBI Taxonomy" id="450798"/>
    <lineage>
        <taxon>Bacteria</taxon>
        <taxon>Bacillati</taxon>
        <taxon>Actinomycetota</taxon>
        <taxon>Actinomycetes</taxon>
        <taxon>Catenulisporales</taxon>
        <taxon>Catenulisporaceae</taxon>
        <taxon>Catenulispora</taxon>
    </lineage>
</organism>
<name>A0ABN2TBI7_9ACTN</name>
<gene>
    <name evidence="2" type="ORF">GCM10009838_82630</name>
</gene>
<feature type="region of interest" description="Disordered" evidence="1">
    <location>
        <begin position="38"/>
        <end position="74"/>
    </location>
</feature>
<evidence type="ECO:0000256" key="1">
    <source>
        <dbReference type="SAM" id="MobiDB-lite"/>
    </source>
</evidence>
<keyword evidence="3" id="KW-1185">Reference proteome</keyword>
<evidence type="ECO:0000313" key="2">
    <source>
        <dbReference type="EMBL" id="GAA2003889.1"/>
    </source>
</evidence>
<evidence type="ECO:0000313" key="3">
    <source>
        <dbReference type="Proteomes" id="UP001499854"/>
    </source>
</evidence>
<accession>A0ABN2TBI7</accession>